<keyword evidence="5" id="KW-1185">Reference proteome</keyword>
<gene>
    <name evidence="4" type="ORF">EIZ62_00170</name>
</gene>
<evidence type="ECO:0000259" key="3">
    <source>
        <dbReference type="SMART" id="SM00387"/>
    </source>
</evidence>
<dbReference type="Pfam" id="PF13581">
    <property type="entry name" value="HATPase_c_2"/>
    <property type="match status" value="1"/>
</dbReference>
<feature type="domain" description="Histidine kinase/HSP90-like ATPase" evidence="3">
    <location>
        <begin position="67"/>
        <end position="168"/>
    </location>
</feature>
<evidence type="ECO:0000256" key="1">
    <source>
        <dbReference type="ARBA" id="ARBA00022527"/>
    </source>
</evidence>
<dbReference type="EMBL" id="CP034279">
    <property type="protein sequence ID" value="QGV82368.1"/>
    <property type="molecule type" value="Genomic_DNA"/>
</dbReference>
<keyword evidence="4" id="KW-0547">Nucleotide-binding</keyword>
<evidence type="ECO:0000256" key="2">
    <source>
        <dbReference type="SAM" id="MobiDB-lite"/>
    </source>
</evidence>
<evidence type="ECO:0000313" key="4">
    <source>
        <dbReference type="EMBL" id="QGV82368.1"/>
    </source>
</evidence>
<keyword evidence="1" id="KW-0418">Kinase</keyword>
<dbReference type="Gene3D" id="3.30.565.10">
    <property type="entry name" value="Histidine kinase-like ATPase, C-terminal domain"/>
    <property type="match status" value="1"/>
</dbReference>
<dbReference type="Proteomes" id="UP000422572">
    <property type="component" value="Chromosome"/>
</dbReference>
<dbReference type="InterPro" id="IPR003594">
    <property type="entry name" value="HATPase_dom"/>
</dbReference>
<sequence length="168" mass="17889">MIPHGDLTENVRTAPSGSAAIRPGPESEPQPERIGTATEHPLHSEEDLLTLRHAVRALTLRMGFSLVDQTRIVTAASELARNAYIHGHGGTFTLETVQRSGRTGLQLSVSDQGPGIPDLETAFIDGYTTGSGLGHGLGGARRLMDEFDVQTVPGEGTTVVAVRWTSRP</sequence>
<protein>
    <submittedName>
        <fullName evidence="4">ATP-binding protein</fullName>
    </submittedName>
</protein>
<proteinExistence type="predicted"/>
<dbReference type="GO" id="GO:0004674">
    <property type="term" value="F:protein serine/threonine kinase activity"/>
    <property type="evidence" value="ECO:0007669"/>
    <property type="project" value="UniProtKB-KW"/>
</dbReference>
<dbReference type="CDD" id="cd16934">
    <property type="entry name" value="HATPase_RsbT-like"/>
    <property type="match status" value="1"/>
</dbReference>
<dbReference type="PANTHER" id="PTHR35526">
    <property type="entry name" value="ANTI-SIGMA-F FACTOR RSBW-RELATED"/>
    <property type="match status" value="1"/>
</dbReference>
<keyword evidence="1" id="KW-0808">Transferase</keyword>
<dbReference type="AlphaFoldDB" id="A0A6I6FWD8"/>
<dbReference type="InterPro" id="IPR050267">
    <property type="entry name" value="Anti-sigma-factor_SerPK"/>
</dbReference>
<dbReference type="SUPFAM" id="SSF55874">
    <property type="entry name" value="ATPase domain of HSP90 chaperone/DNA topoisomerase II/histidine kinase"/>
    <property type="match status" value="1"/>
</dbReference>
<accession>A0A6I6FWD8</accession>
<name>A0A6I6FWD8_9ACTN</name>
<keyword evidence="4" id="KW-0067">ATP-binding</keyword>
<reference evidence="4 5" key="1">
    <citation type="submission" date="2018-12" db="EMBL/GenBank/DDBJ databases">
        <title>Complete genome sequence of Streptomyces ficellus NRRL8067, the producer of ficellomycin, feldamycin and nojirimycin.</title>
        <authorList>
            <person name="Zhang H."/>
            <person name="Yue R."/>
            <person name="Liu Y."/>
            <person name="Li M."/>
            <person name="Mu H."/>
            <person name="Zhang J."/>
        </authorList>
    </citation>
    <scope>NUCLEOTIDE SEQUENCE [LARGE SCALE GENOMIC DNA]</scope>
    <source>
        <strain evidence="4 5">NRRL 8067</strain>
    </source>
</reference>
<dbReference type="OrthoDB" id="5769716at2"/>
<feature type="region of interest" description="Disordered" evidence="2">
    <location>
        <begin position="1"/>
        <end position="41"/>
    </location>
</feature>
<organism evidence="4 5">
    <name type="scientific">Streptomyces ficellus</name>
    <dbReference type="NCBI Taxonomy" id="1977088"/>
    <lineage>
        <taxon>Bacteria</taxon>
        <taxon>Bacillati</taxon>
        <taxon>Actinomycetota</taxon>
        <taxon>Actinomycetes</taxon>
        <taxon>Kitasatosporales</taxon>
        <taxon>Streptomycetaceae</taxon>
        <taxon>Streptomyces</taxon>
    </lineage>
</organism>
<evidence type="ECO:0000313" key="5">
    <source>
        <dbReference type="Proteomes" id="UP000422572"/>
    </source>
</evidence>
<keyword evidence="1" id="KW-0723">Serine/threonine-protein kinase</keyword>
<dbReference type="GO" id="GO:0005524">
    <property type="term" value="F:ATP binding"/>
    <property type="evidence" value="ECO:0007669"/>
    <property type="project" value="UniProtKB-KW"/>
</dbReference>
<dbReference type="InterPro" id="IPR036890">
    <property type="entry name" value="HATPase_C_sf"/>
</dbReference>
<dbReference type="SMART" id="SM00387">
    <property type="entry name" value="HATPase_c"/>
    <property type="match status" value="1"/>
</dbReference>
<dbReference type="KEGG" id="sfic:EIZ62_00170"/>
<dbReference type="PANTHER" id="PTHR35526:SF3">
    <property type="entry name" value="ANTI-SIGMA-F FACTOR RSBW"/>
    <property type="match status" value="1"/>
</dbReference>